<evidence type="ECO:0000256" key="13">
    <source>
        <dbReference type="RuleBase" id="RU361271"/>
    </source>
</evidence>
<evidence type="ECO:0000256" key="10">
    <source>
        <dbReference type="ARBA" id="ARBA00022989"/>
    </source>
</evidence>
<dbReference type="Pfam" id="PF00069">
    <property type="entry name" value="Pkinase"/>
    <property type="match status" value="1"/>
</dbReference>
<dbReference type="Gene3D" id="1.10.510.10">
    <property type="entry name" value="Transferase(Phosphotransferase) domain 1"/>
    <property type="match status" value="1"/>
</dbReference>
<dbReference type="PRINTS" id="PR00653">
    <property type="entry name" value="ACTIVIN2R"/>
</dbReference>
<dbReference type="GO" id="GO:0048185">
    <property type="term" value="F:activin binding"/>
    <property type="evidence" value="ECO:0007669"/>
    <property type="project" value="TreeGrafter"/>
</dbReference>
<evidence type="ECO:0000256" key="9">
    <source>
        <dbReference type="ARBA" id="ARBA00022840"/>
    </source>
</evidence>
<evidence type="ECO:0000256" key="4">
    <source>
        <dbReference type="ARBA" id="ARBA00022679"/>
    </source>
</evidence>
<reference evidence="15" key="1">
    <citation type="submission" date="2025-08" db="UniProtKB">
        <authorList>
            <consortium name="Ensembl"/>
        </authorList>
    </citation>
    <scope>IDENTIFICATION</scope>
</reference>
<dbReference type="PIRSF" id="PIRSF000654">
    <property type="entry name" value="Integrin-linked_kinase"/>
    <property type="match status" value="1"/>
</dbReference>
<evidence type="ECO:0000256" key="1">
    <source>
        <dbReference type="ARBA" id="ARBA00004479"/>
    </source>
</evidence>
<dbReference type="Ensembl" id="ENSEBUT00000023808.1">
    <property type="protein sequence ID" value="ENSEBUP00000023231.1"/>
    <property type="gene ID" value="ENSEBUG00000014305.1"/>
</dbReference>
<dbReference type="AlphaFoldDB" id="A0A8C4R2L8"/>
<evidence type="ECO:0000256" key="12">
    <source>
        <dbReference type="ARBA" id="ARBA00023170"/>
    </source>
</evidence>
<dbReference type="InterPro" id="IPR011009">
    <property type="entry name" value="Kinase-like_dom_sf"/>
</dbReference>
<dbReference type="PANTHER" id="PTHR23255:SF98">
    <property type="entry name" value="SERINE_THREONINE-PROTEIN KINASE RECEPTOR"/>
    <property type="match status" value="1"/>
</dbReference>
<proteinExistence type="inferred from homology"/>
<comment type="cofactor">
    <cofactor evidence="13">
        <name>Mg(2+)</name>
        <dbReference type="ChEBI" id="CHEBI:18420"/>
    </cofactor>
    <cofactor evidence="13">
        <name>Mn(2+)</name>
        <dbReference type="ChEBI" id="CHEBI:29035"/>
    </cofactor>
</comment>
<dbReference type="GO" id="GO:0046872">
    <property type="term" value="F:metal ion binding"/>
    <property type="evidence" value="ECO:0007669"/>
    <property type="project" value="UniProtKB-KW"/>
</dbReference>
<keyword evidence="5" id="KW-0812">Transmembrane</keyword>
<dbReference type="PROSITE" id="PS50011">
    <property type="entry name" value="PROTEIN_KINASE_DOM"/>
    <property type="match status" value="1"/>
</dbReference>
<evidence type="ECO:0000256" key="7">
    <source>
        <dbReference type="ARBA" id="ARBA00022741"/>
    </source>
</evidence>
<keyword evidence="12 13" id="KW-0675">Receptor</keyword>
<dbReference type="InterPro" id="IPR008271">
    <property type="entry name" value="Ser/Thr_kinase_AS"/>
</dbReference>
<dbReference type="Gene3D" id="3.30.200.20">
    <property type="entry name" value="Phosphorylase Kinase, domain 1"/>
    <property type="match status" value="1"/>
</dbReference>
<evidence type="ECO:0000256" key="3">
    <source>
        <dbReference type="ARBA" id="ARBA00022527"/>
    </source>
</evidence>
<dbReference type="GO" id="GO:0017002">
    <property type="term" value="F:activin receptor activity"/>
    <property type="evidence" value="ECO:0007669"/>
    <property type="project" value="TreeGrafter"/>
</dbReference>
<dbReference type="GeneTree" id="ENSGT00940000156210"/>
<keyword evidence="16" id="KW-1185">Reference proteome</keyword>
<keyword evidence="4 13" id="KW-0808">Transferase</keyword>
<evidence type="ECO:0000256" key="5">
    <source>
        <dbReference type="ARBA" id="ARBA00022692"/>
    </source>
</evidence>
<sequence length="280" mass="30943">STQHENILEFMGAETRGSGLNMQLLIVLAYHEKGCLCDYLKGHVLSWPEVCRTVESTARGLAYLHDELPGKKGGVHKPVIAHRDFKSKNVLLKPDLTAVIADFGLAMKFGPGSCPGETHGQVGTQRYMAPEVLEGAISFQRDSFLRIDVYALGLILWELASRCTAADGPVGEYHLPFEEEVGPHPSMEEMQDMVVHKKVRPALRDVWQHHPGLAQLCITMEECWDHDAEARLSAGCVEERAAQLYRLASPNAPVFPIPDSRITVLPSITDLQLPAKESSL</sequence>
<dbReference type="SUPFAM" id="SSF56112">
    <property type="entry name" value="Protein kinase-like (PK-like)"/>
    <property type="match status" value="1"/>
</dbReference>
<keyword evidence="13" id="KW-0460">Magnesium</keyword>
<keyword evidence="7 13" id="KW-0547">Nucleotide-binding</keyword>
<dbReference type="PANTHER" id="PTHR23255">
    <property type="entry name" value="TRANSFORMING GROWTH FACTOR-BETA RECEPTOR TYPE I AND II"/>
    <property type="match status" value="1"/>
</dbReference>
<evidence type="ECO:0000313" key="15">
    <source>
        <dbReference type="Ensembl" id="ENSEBUP00000023231.1"/>
    </source>
</evidence>
<dbReference type="GO" id="GO:0005524">
    <property type="term" value="F:ATP binding"/>
    <property type="evidence" value="ECO:0007669"/>
    <property type="project" value="UniProtKB-UniRule"/>
</dbReference>
<name>A0A8C4R2L8_EPTBU</name>
<comment type="catalytic activity">
    <reaction evidence="13">
        <text>L-threonyl-[receptor-protein] + ATP = O-phospho-L-threonyl-[receptor-protein] + ADP + H(+)</text>
        <dbReference type="Rhea" id="RHEA:44880"/>
        <dbReference type="Rhea" id="RHEA-COMP:11024"/>
        <dbReference type="Rhea" id="RHEA-COMP:11025"/>
        <dbReference type="ChEBI" id="CHEBI:15378"/>
        <dbReference type="ChEBI" id="CHEBI:30013"/>
        <dbReference type="ChEBI" id="CHEBI:30616"/>
        <dbReference type="ChEBI" id="CHEBI:61977"/>
        <dbReference type="ChEBI" id="CHEBI:456216"/>
        <dbReference type="EC" id="2.7.11.30"/>
    </reaction>
</comment>
<keyword evidence="3 13" id="KW-0723">Serine/threonine-protein kinase</keyword>
<accession>A0A8C4R2L8</accession>
<comment type="similarity">
    <text evidence="2 13">Belongs to the protein kinase superfamily. TKL Ser/Thr protein kinase family. TGFB receptor subfamily.</text>
</comment>
<keyword evidence="8 13" id="KW-0418">Kinase</keyword>
<evidence type="ECO:0000313" key="16">
    <source>
        <dbReference type="Proteomes" id="UP000694388"/>
    </source>
</evidence>
<dbReference type="EC" id="2.7.11.30" evidence="13"/>
<dbReference type="InterPro" id="IPR000719">
    <property type="entry name" value="Prot_kinase_dom"/>
</dbReference>
<evidence type="ECO:0000256" key="2">
    <source>
        <dbReference type="ARBA" id="ARBA00009605"/>
    </source>
</evidence>
<keyword evidence="6" id="KW-0732">Signal</keyword>
<keyword evidence="13" id="KW-0479">Metal-binding</keyword>
<comment type="subcellular location">
    <subcellularLocation>
        <location evidence="1 13">Membrane</location>
        <topology evidence="1 13">Single-pass type I membrane protein</topology>
    </subcellularLocation>
</comment>
<keyword evidence="9 13" id="KW-0067">ATP-binding</keyword>
<feature type="domain" description="Protein kinase" evidence="14">
    <location>
        <begin position="1"/>
        <end position="255"/>
    </location>
</feature>
<evidence type="ECO:0000256" key="6">
    <source>
        <dbReference type="ARBA" id="ARBA00022729"/>
    </source>
</evidence>
<keyword evidence="13" id="KW-0464">Manganese</keyword>
<evidence type="ECO:0000256" key="11">
    <source>
        <dbReference type="ARBA" id="ARBA00023136"/>
    </source>
</evidence>
<dbReference type="PROSITE" id="PS00108">
    <property type="entry name" value="PROTEIN_KINASE_ST"/>
    <property type="match status" value="1"/>
</dbReference>
<evidence type="ECO:0000259" key="14">
    <source>
        <dbReference type="PROSITE" id="PS50011"/>
    </source>
</evidence>
<keyword evidence="10" id="KW-1133">Transmembrane helix</keyword>
<dbReference type="GO" id="GO:0071363">
    <property type="term" value="P:cellular response to growth factor stimulus"/>
    <property type="evidence" value="ECO:0007669"/>
    <property type="project" value="TreeGrafter"/>
</dbReference>
<dbReference type="OMA" id="ANIITWA"/>
<dbReference type="InterPro" id="IPR000333">
    <property type="entry name" value="TGFB_receptor"/>
</dbReference>
<dbReference type="GO" id="GO:0048179">
    <property type="term" value="C:activin receptor complex"/>
    <property type="evidence" value="ECO:0007669"/>
    <property type="project" value="TreeGrafter"/>
</dbReference>
<keyword evidence="11" id="KW-0472">Membrane</keyword>
<reference evidence="15" key="2">
    <citation type="submission" date="2025-09" db="UniProtKB">
        <authorList>
            <consortium name="Ensembl"/>
        </authorList>
    </citation>
    <scope>IDENTIFICATION</scope>
</reference>
<protein>
    <recommendedName>
        <fullName evidence="13">Serine/threonine-protein kinase receptor</fullName>
        <ecNumber evidence="13">2.7.11.30</ecNumber>
    </recommendedName>
</protein>
<evidence type="ECO:0000256" key="8">
    <source>
        <dbReference type="ARBA" id="ARBA00022777"/>
    </source>
</evidence>
<organism evidence="15 16">
    <name type="scientific">Eptatretus burgeri</name>
    <name type="common">Inshore hagfish</name>
    <dbReference type="NCBI Taxonomy" id="7764"/>
    <lineage>
        <taxon>Eukaryota</taxon>
        <taxon>Metazoa</taxon>
        <taxon>Chordata</taxon>
        <taxon>Craniata</taxon>
        <taxon>Vertebrata</taxon>
        <taxon>Cyclostomata</taxon>
        <taxon>Myxini</taxon>
        <taxon>Myxiniformes</taxon>
        <taxon>Myxinidae</taxon>
        <taxon>Eptatretinae</taxon>
        <taxon>Eptatretus</taxon>
    </lineage>
</organism>
<dbReference type="Proteomes" id="UP000694388">
    <property type="component" value="Unplaced"/>
</dbReference>